<feature type="compositionally biased region" description="Low complexity" evidence="2">
    <location>
        <begin position="259"/>
        <end position="274"/>
    </location>
</feature>
<dbReference type="Proteomes" id="UP000887575">
    <property type="component" value="Unassembled WGS sequence"/>
</dbReference>
<keyword evidence="3" id="KW-1185">Reference proteome</keyword>
<feature type="region of interest" description="Disordered" evidence="2">
    <location>
        <begin position="114"/>
        <end position="165"/>
    </location>
</feature>
<proteinExistence type="inferred from homology"/>
<dbReference type="GO" id="GO:0005737">
    <property type="term" value="C:cytoplasm"/>
    <property type="evidence" value="ECO:0007669"/>
    <property type="project" value="TreeGrafter"/>
</dbReference>
<dbReference type="PANTHER" id="PTHR16284">
    <property type="entry name" value="PROTEIN CDV3 HOMOLOG"/>
    <property type="match status" value="1"/>
</dbReference>
<protein>
    <submittedName>
        <fullName evidence="4">Uncharacterized protein</fullName>
    </submittedName>
</protein>
<organism evidence="3 4">
    <name type="scientific">Mesorhabditis belari</name>
    <dbReference type="NCBI Taxonomy" id="2138241"/>
    <lineage>
        <taxon>Eukaryota</taxon>
        <taxon>Metazoa</taxon>
        <taxon>Ecdysozoa</taxon>
        <taxon>Nematoda</taxon>
        <taxon>Chromadorea</taxon>
        <taxon>Rhabditida</taxon>
        <taxon>Rhabditina</taxon>
        <taxon>Rhabditomorpha</taxon>
        <taxon>Rhabditoidea</taxon>
        <taxon>Rhabditidae</taxon>
        <taxon>Mesorhabditinae</taxon>
        <taxon>Mesorhabditis</taxon>
    </lineage>
</organism>
<accession>A0AAF3E963</accession>
<sequence>MSDDLSALFAKRKEKKQKKNVVSMDAVGEVLQRRARKQEELMAAEVEEEKRSAQDEAFLKRTAQEESDWIDSYENDIGRFEGLKIKDMGAEETDEDEILQAAIELKNNEEVQHKGWGAVNKKNESEDDEMPGASEMAAVRHNPPAPTRYVPPNSRGNRAANLDLNNQEMFPTIGAADEIEKHHKEDKKNPWGTPAGAPAQAAPGRNTYLAPSRRGGDGSAASMTEASMAAARSDAIAAVRAMSAAAPTANVRPMATSQAENTATATPTTDSTQAIIPPKPTPPVDTAPKKTVKPSFFFQPFILALKPK</sequence>
<dbReference type="AlphaFoldDB" id="A0AAF3E963"/>
<feature type="region of interest" description="Disordered" evidence="2">
    <location>
        <begin position="246"/>
        <end position="290"/>
    </location>
</feature>
<dbReference type="WBParaSite" id="MBELARI_LOCUS10457.1">
    <property type="protein sequence ID" value="MBELARI_LOCUS10457.1"/>
    <property type="gene ID" value="MBELARI_LOCUS10457"/>
</dbReference>
<dbReference type="PANTHER" id="PTHR16284:SF13">
    <property type="entry name" value="PROTEIN CDV3 HOMOLOG"/>
    <property type="match status" value="1"/>
</dbReference>
<evidence type="ECO:0000256" key="2">
    <source>
        <dbReference type="SAM" id="MobiDB-lite"/>
    </source>
</evidence>
<dbReference type="InterPro" id="IPR026806">
    <property type="entry name" value="CDV3"/>
</dbReference>
<evidence type="ECO:0000313" key="4">
    <source>
        <dbReference type="WBParaSite" id="MBELARI_LOCUS10457.1"/>
    </source>
</evidence>
<feature type="compositionally biased region" description="Low complexity" evidence="2">
    <location>
        <begin position="192"/>
        <end position="204"/>
    </location>
</feature>
<evidence type="ECO:0000256" key="1">
    <source>
        <dbReference type="ARBA" id="ARBA00006062"/>
    </source>
</evidence>
<feature type="compositionally biased region" description="Basic and acidic residues" evidence="2">
    <location>
        <begin position="180"/>
        <end position="189"/>
    </location>
</feature>
<feature type="region of interest" description="Disordered" evidence="2">
    <location>
        <begin position="180"/>
        <end position="225"/>
    </location>
</feature>
<comment type="similarity">
    <text evidence="1">Belongs to the CDV3 family.</text>
</comment>
<name>A0AAF3E963_9BILA</name>
<reference evidence="4" key="1">
    <citation type="submission" date="2024-02" db="UniProtKB">
        <authorList>
            <consortium name="WormBaseParasite"/>
        </authorList>
    </citation>
    <scope>IDENTIFICATION</scope>
</reference>
<evidence type="ECO:0000313" key="3">
    <source>
        <dbReference type="Proteomes" id="UP000887575"/>
    </source>
</evidence>